<evidence type="ECO:0008006" key="3">
    <source>
        <dbReference type="Google" id="ProtNLM"/>
    </source>
</evidence>
<reference evidence="1 2" key="1">
    <citation type="submission" date="2016-08" db="EMBL/GenBank/DDBJ databases">
        <title>Novel Firmicute Genomes.</title>
        <authorList>
            <person name="Poppleton D.I."/>
            <person name="Gribaldo S."/>
        </authorList>
    </citation>
    <scope>NUCLEOTIDE SEQUENCE [LARGE SCALE GENOMIC DNA]</scope>
    <source>
        <strain evidence="1 2">RAOx-1</strain>
    </source>
</reference>
<proteinExistence type="predicted"/>
<dbReference type="AlphaFoldDB" id="A0A419SN99"/>
<name>A0A419SN99_9BACL</name>
<accession>A0A419SN99</accession>
<gene>
    <name evidence="1" type="ORF">BEP19_01745</name>
</gene>
<dbReference type="OrthoDB" id="2660200at2"/>
<evidence type="ECO:0000313" key="1">
    <source>
        <dbReference type="EMBL" id="RKD25689.1"/>
    </source>
</evidence>
<sequence>MSKDFRRRLFDKLQKKTNASIDAKEIEALANKVDRKSLGNEEKLLGLIRQVSKLANVNLSKEKEARILQYLKKNDIQNADMKTLLSLMSKNLDK</sequence>
<comment type="caution">
    <text evidence="1">The sequence shown here is derived from an EMBL/GenBank/DDBJ whole genome shotgun (WGS) entry which is preliminary data.</text>
</comment>
<dbReference type="EMBL" id="MCHY01000006">
    <property type="protein sequence ID" value="RKD25689.1"/>
    <property type="molecule type" value="Genomic_DNA"/>
</dbReference>
<evidence type="ECO:0000313" key="2">
    <source>
        <dbReference type="Proteomes" id="UP000284219"/>
    </source>
</evidence>
<organism evidence="1 2">
    <name type="scientific">Ammoniphilus oxalaticus</name>
    <dbReference type="NCBI Taxonomy" id="66863"/>
    <lineage>
        <taxon>Bacteria</taxon>
        <taxon>Bacillati</taxon>
        <taxon>Bacillota</taxon>
        <taxon>Bacilli</taxon>
        <taxon>Bacillales</taxon>
        <taxon>Paenibacillaceae</taxon>
        <taxon>Aneurinibacillus group</taxon>
        <taxon>Ammoniphilus</taxon>
    </lineage>
</organism>
<dbReference type="RefSeq" id="WP_120188360.1">
    <property type="nucleotide sequence ID" value="NZ_MCHY01000006.1"/>
</dbReference>
<dbReference type="InterPro" id="IPR025942">
    <property type="entry name" value="SpoVIF"/>
</dbReference>
<keyword evidence="2" id="KW-1185">Reference proteome</keyword>
<dbReference type="Pfam" id="PF14069">
    <property type="entry name" value="SpoVIF"/>
    <property type="match status" value="1"/>
</dbReference>
<protein>
    <recommendedName>
        <fullName evidence="3">Stage VI sporulation protein F</fullName>
    </recommendedName>
</protein>
<dbReference type="Proteomes" id="UP000284219">
    <property type="component" value="Unassembled WGS sequence"/>
</dbReference>